<dbReference type="InterPro" id="IPR014737">
    <property type="entry name" value="Transposase_Tn5-like_C"/>
</dbReference>
<sequence length="129" mass="14791">MGNRCIFSRSCTVEELQLTTIERMQNAISIYMIVAWRVMRLMRLGRRCPDLPADLFFDADEITCTWLMSKQKPPVEVTRLNEMMRKVAMLGGFLGRKRDSELGPESLGIGLSRGRNSVFTLESIRQFGI</sequence>
<dbReference type="Pfam" id="PF02281">
    <property type="entry name" value="Dimer_Tnp_Tn5"/>
    <property type="match status" value="1"/>
</dbReference>
<feature type="domain" description="Transposase Tn5 dimerisation" evidence="1">
    <location>
        <begin position="33"/>
        <end position="112"/>
    </location>
</feature>
<dbReference type="PANTHER" id="PTHR37319:SF1">
    <property type="entry name" value="TRANSPOSASE TN5 DIMERISATION DOMAIN-CONTAINING PROTEIN"/>
    <property type="match status" value="1"/>
</dbReference>
<organism evidence="2 3">
    <name type="scientific">Thorsellia anophelis DSM 18579</name>
    <dbReference type="NCBI Taxonomy" id="1123402"/>
    <lineage>
        <taxon>Bacteria</taxon>
        <taxon>Pseudomonadati</taxon>
        <taxon>Pseudomonadota</taxon>
        <taxon>Gammaproteobacteria</taxon>
        <taxon>Enterobacterales</taxon>
        <taxon>Thorselliaceae</taxon>
        <taxon>Thorsellia</taxon>
    </lineage>
</organism>
<accession>A0A1I0G0B8</accession>
<dbReference type="EMBL" id="FOHV01000055">
    <property type="protein sequence ID" value="SET64150.1"/>
    <property type="molecule type" value="Genomic_DNA"/>
</dbReference>
<keyword evidence="3" id="KW-1185">Reference proteome</keyword>
<dbReference type="PANTHER" id="PTHR37319">
    <property type="entry name" value="TRANSPOSASE"/>
    <property type="match status" value="1"/>
</dbReference>
<reference evidence="3" key="1">
    <citation type="submission" date="2016-10" db="EMBL/GenBank/DDBJ databases">
        <authorList>
            <person name="Varghese N."/>
            <person name="Submissions S."/>
        </authorList>
    </citation>
    <scope>NUCLEOTIDE SEQUENCE [LARGE SCALE GENOMIC DNA]</scope>
    <source>
        <strain evidence="3">DSM 18579</strain>
    </source>
</reference>
<gene>
    <name evidence="2" type="ORF">SAMN02583745_02950</name>
</gene>
<dbReference type="InterPro" id="IPR047768">
    <property type="entry name" value="Tn5p-like"/>
</dbReference>
<name>A0A1I0G0B8_9GAMM</name>
<evidence type="ECO:0000313" key="3">
    <source>
        <dbReference type="Proteomes" id="UP000242642"/>
    </source>
</evidence>
<protein>
    <submittedName>
        <fullName evidence="2">Transposase Tn5 dimerisation domain-containing protein</fullName>
    </submittedName>
</protein>
<evidence type="ECO:0000259" key="1">
    <source>
        <dbReference type="Pfam" id="PF02281"/>
    </source>
</evidence>
<proteinExistence type="predicted"/>
<dbReference type="STRING" id="1123402.SAMN02583745_02950"/>
<dbReference type="Gene3D" id="1.10.740.10">
    <property type="entry name" value="Transferase Inhibitor Protein From Tn5, Chain"/>
    <property type="match status" value="1"/>
</dbReference>
<dbReference type="InterPro" id="IPR003201">
    <property type="entry name" value="Transposase_Tn5"/>
</dbReference>
<dbReference type="SUPFAM" id="SSF53098">
    <property type="entry name" value="Ribonuclease H-like"/>
    <property type="match status" value="1"/>
</dbReference>
<dbReference type="Proteomes" id="UP000242642">
    <property type="component" value="Unassembled WGS sequence"/>
</dbReference>
<dbReference type="OrthoDB" id="5647367at2"/>
<dbReference type="InterPro" id="IPR012337">
    <property type="entry name" value="RNaseH-like_sf"/>
</dbReference>
<dbReference type="AlphaFoldDB" id="A0A1I0G0B8"/>
<evidence type="ECO:0000313" key="2">
    <source>
        <dbReference type="EMBL" id="SET64150.1"/>
    </source>
</evidence>